<evidence type="ECO:0000313" key="1">
    <source>
        <dbReference type="EMBL" id="KAI5667908.1"/>
    </source>
</evidence>
<sequence>MDPNQWHVRMTMRVPSFYEEYQMFNFTLYSMNSDDEMCYLWPTRPDISNEGIHILKKMVFDEPLMLYPDVEEDDDANADYDVSSAYENNDDNDGEDDISTPVNPLSSTIMNQWQSSQWFSNAPCGYTLSGIDDLIESGTISLLDWNEAITDLQLGMRNLERERASKRKRKPSALKEEAAALGKEELRGETAAAVQAIARAAEDRKKTEAVAEIGNSCSRNLRRVVGDRSSRTTEELAAEKFGQRSKKSDSNRKNLPEREEIRQQLQVEKSMIYSKKLVPAFLLSMN</sequence>
<organism evidence="1 2">
    <name type="scientific">Catharanthus roseus</name>
    <name type="common">Madagascar periwinkle</name>
    <name type="synonym">Vinca rosea</name>
    <dbReference type="NCBI Taxonomy" id="4058"/>
    <lineage>
        <taxon>Eukaryota</taxon>
        <taxon>Viridiplantae</taxon>
        <taxon>Streptophyta</taxon>
        <taxon>Embryophyta</taxon>
        <taxon>Tracheophyta</taxon>
        <taxon>Spermatophyta</taxon>
        <taxon>Magnoliopsida</taxon>
        <taxon>eudicotyledons</taxon>
        <taxon>Gunneridae</taxon>
        <taxon>Pentapetalae</taxon>
        <taxon>asterids</taxon>
        <taxon>lamiids</taxon>
        <taxon>Gentianales</taxon>
        <taxon>Apocynaceae</taxon>
        <taxon>Rauvolfioideae</taxon>
        <taxon>Vinceae</taxon>
        <taxon>Catharanthinae</taxon>
        <taxon>Catharanthus</taxon>
    </lineage>
</organism>
<protein>
    <submittedName>
        <fullName evidence="1">Uncharacterized protein</fullName>
    </submittedName>
</protein>
<dbReference type="Proteomes" id="UP001060085">
    <property type="component" value="Linkage Group LG04"/>
</dbReference>
<comment type="caution">
    <text evidence="1">The sequence shown here is derived from an EMBL/GenBank/DDBJ whole genome shotgun (WGS) entry which is preliminary data.</text>
</comment>
<dbReference type="EMBL" id="CM044704">
    <property type="protein sequence ID" value="KAI5667908.1"/>
    <property type="molecule type" value="Genomic_DNA"/>
</dbReference>
<proteinExistence type="predicted"/>
<reference evidence="2" key="1">
    <citation type="journal article" date="2023" name="Nat. Plants">
        <title>Single-cell RNA sequencing provides a high-resolution roadmap for understanding the multicellular compartmentation of specialized metabolism.</title>
        <authorList>
            <person name="Sun S."/>
            <person name="Shen X."/>
            <person name="Li Y."/>
            <person name="Li Y."/>
            <person name="Wang S."/>
            <person name="Li R."/>
            <person name="Zhang H."/>
            <person name="Shen G."/>
            <person name="Guo B."/>
            <person name="Wei J."/>
            <person name="Xu J."/>
            <person name="St-Pierre B."/>
            <person name="Chen S."/>
            <person name="Sun C."/>
        </authorList>
    </citation>
    <scope>NUCLEOTIDE SEQUENCE [LARGE SCALE GENOMIC DNA]</scope>
</reference>
<gene>
    <name evidence="1" type="ORF">M9H77_17761</name>
</gene>
<keyword evidence="2" id="KW-1185">Reference proteome</keyword>
<name>A0ACC0B5I2_CATRO</name>
<evidence type="ECO:0000313" key="2">
    <source>
        <dbReference type="Proteomes" id="UP001060085"/>
    </source>
</evidence>
<accession>A0ACC0B5I2</accession>